<dbReference type="Proteomes" id="UP000250429">
    <property type="component" value="Unassembled WGS sequence"/>
</dbReference>
<proteinExistence type="predicted"/>
<accession>A0A329UH98</accession>
<evidence type="ECO:0000313" key="3">
    <source>
        <dbReference type="Proteomes" id="UP000250429"/>
    </source>
</evidence>
<gene>
    <name evidence="2" type="ORF">C4N23_08805</name>
</gene>
<name>A0A329UH98_9FIRM</name>
<keyword evidence="3" id="KW-1185">Reference proteome</keyword>
<reference evidence="2 3" key="1">
    <citation type="submission" date="2018-02" db="EMBL/GenBank/DDBJ databases">
        <title>Complete genome sequencing of Faecalibacterium prausnitzii strains isolated from the human gut.</title>
        <authorList>
            <person name="Fitzgerald B.C."/>
            <person name="Shkoporov A.N."/>
            <person name="Ross P.R."/>
            <person name="Hill C."/>
        </authorList>
    </citation>
    <scope>NUCLEOTIDE SEQUENCE [LARGE SCALE GENOMIC DNA]</scope>
    <source>
        <strain evidence="2 3">APC922/41-1</strain>
    </source>
</reference>
<organism evidence="2 3">
    <name type="scientific">Faecalibacterium hattorii</name>
    <dbReference type="NCBI Taxonomy" id="2935520"/>
    <lineage>
        <taxon>Bacteria</taxon>
        <taxon>Bacillati</taxon>
        <taxon>Bacillota</taxon>
        <taxon>Clostridia</taxon>
        <taxon>Eubacteriales</taxon>
        <taxon>Oscillospiraceae</taxon>
        <taxon>Faecalibacterium</taxon>
    </lineage>
</organism>
<comment type="caution">
    <text evidence="2">The sequence shown here is derived from an EMBL/GenBank/DDBJ whole genome shotgun (WGS) entry which is preliminary data.</text>
</comment>
<sequence>MFLLTVSGGSDSSQNKKRRPAQDGALPPLPRTKPRPFSPLRSTKRHLLPGKKGERSCFLLLLFRS</sequence>
<dbReference type="AlphaFoldDB" id="A0A329UH98"/>
<dbReference type="EMBL" id="PRLC01000011">
    <property type="protein sequence ID" value="RAW60486.1"/>
    <property type="molecule type" value="Genomic_DNA"/>
</dbReference>
<evidence type="ECO:0000313" key="2">
    <source>
        <dbReference type="EMBL" id="RAW60486.1"/>
    </source>
</evidence>
<evidence type="ECO:0000256" key="1">
    <source>
        <dbReference type="SAM" id="MobiDB-lite"/>
    </source>
</evidence>
<protein>
    <submittedName>
        <fullName evidence="2">Uncharacterized protein</fullName>
    </submittedName>
</protein>
<feature type="region of interest" description="Disordered" evidence="1">
    <location>
        <begin position="1"/>
        <end position="49"/>
    </location>
</feature>